<dbReference type="OrthoDB" id="9770183at2"/>
<dbReference type="EMBL" id="CP021434">
    <property type="protein sequence ID" value="ARU62867.1"/>
    <property type="molecule type" value="Genomic_DNA"/>
</dbReference>
<dbReference type="SUPFAM" id="SSF56601">
    <property type="entry name" value="beta-lactamase/transpeptidase-like"/>
    <property type="match status" value="1"/>
</dbReference>
<keyword evidence="4" id="KW-1185">Reference proteome</keyword>
<gene>
    <name evidence="3" type="ORF">CBW65_19200</name>
</gene>
<feature type="domain" description="Beta-lactamase-related" evidence="2">
    <location>
        <begin position="10"/>
        <end position="388"/>
    </location>
</feature>
<dbReference type="RefSeq" id="WP_087458217.1">
    <property type="nucleotide sequence ID" value="NZ_CP021434.1"/>
</dbReference>
<dbReference type="Proteomes" id="UP000195437">
    <property type="component" value="Chromosome"/>
</dbReference>
<dbReference type="GO" id="GO:0016787">
    <property type="term" value="F:hydrolase activity"/>
    <property type="evidence" value="ECO:0007669"/>
    <property type="project" value="UniProtKB-KW"/>
</dbReference>
<keyword evidence="1" id="KW-0378">Hydrolase</keyword>
<dbReference type="Pfam" id="PF00144">
    <property type="entry name" value="Beta-lactamase"/>
    <property type="match status" value="1"/>
</dbReference>
<dbReference type="PANTHER" id="PTHR43283">
    <property type="entry name" value="BETA-LACTAMASE-RELATED"/>
    <property type="match status" value="1"/>
</dbReference>
<dbReference type="PANTHER" id="PTHR43283:SF11">
    <property type="entry name" value="BETA-LACTAMASE-RELATED DOMAIN-CONTAINING PROTEIN"/>
    <property type="match status" value="1"/>
</dbReference>
<dbReference type="KEGG" id="tum:CBW65_19200"/>
<evidence type="ECO:0000259" key="2">
    <source>
        <dbReference type="Pfam" id="PF00144"/>
    </source>
</evidence>
<dbReference type="InterPro" id="IPR012338">
    <property type="entry name" value="Beta-lactam/transpept-like"/>
</dbReference>
<evidence type="ECO:0000313" key="3">
    <source>
        <dbReference type="EMBL" id="ARU62867.1"/>
    </source>
</evidence>
<evidence type="ECO:0000256" key="1">
    <source>
        <dbReference type="ARBA" id="ARBA00022801"/>
    </source>
</evidence>
<name>A0A1Y0IR08_9BACL</name>
<protein>
    <recommendedName>
        <fullName evidence="2">Beta-lactamase-related domain-containing protein</fullName>
    </recommendedName>
</protein>
<evidence type="ECO:0000313" key="4">
    <source>
        <dbReference type="Proteomes" id="UP000195437"/>
    </source>
</evidence>
<dbReference type="Gene3D" id="3.40.710.10">
    <property type="entry name" value="DD-peptidase/beta-lactamase superfamily"/>
    <property type="match status" value="1"/>
</dbReference>
<accession>A0A1Y0IR08</accession>
<dbReference type="InterPro" id="IPR001466">
    <property type="entry name" value="Beta-lactam-related"/>
</dbReference>
<dbReference type="InterPro" id="IPR050789">
    <property type="entry name" value="Diverse_Enzym_Activities"/>
</dbReference>
<sequence>MTNLQAELRRRVIEGIGQAVFPGAEVYVRQKGALVLHEAFGHAELTPNVRVLEKGMLFDVASLTKVIATLPAVLRSVQAGKLSLDRPIADYLPEWAEEESRQGVTLTHLLTHTSGLPAWRPYYLKLHSADQYLRQICREPLEYPTGTQVIYSDLGFQLTGIILERVWQMPLAEICRELVFEPLGMKHTSYLPVGKGTADVQSATTASHTGNASRYSSKQTTVLKELVVSTEVGNALEHSMCREYAERCREGELPTSTFTISQADVEALPWRTETIVGAVHDGNCYYGLQGVSGHAGLFSTVEDVARYLAMWRSEGQAGGRTYLDRALMQAAVRNRTVGLNLARGLGFEKAYTPGAFGHTGFTGTSMWYDPESDTEAVVLTNRVHPQVKAGIVDWRRGFHSAAFQ</sequence>
<organism evidence="3 4">
    <name type="scientific">Tumebacillus avium</name>
    <dbReference type="NCBI Taxonomy" id="1903704"/>
    <lineage>
        <taxon>Bacteria</taxon>
        <taxon>Bacillati</taxon>
        <taxon>Bacillota</taxon>
        <taxon>Bacilli</taxon>
        <taxon>Bacillales</taxon>
        <taxon>Alicyclobacillaceae</taxon>
        <taxon>Tumebacillus</taxon>
    </lineage>
</organism>
<proteinExistence type="predicted"/>
<reference evidence="4" key="1">
    <citation type="submission" date="2017-05" db="EMBL/GenBank/DDBJ databases">
        <authorList>
            <person name="Sung H."/>
        </authorList>
    </citation>
    <scope>NUCLEOTIDE SEQUENCE [LARGE SCALE GENOMIC DNA]</scope>
    <source>
        <strain evidence="4">AR23208</strain>
    </source>
</reference>
<dbReference type="AlphaFoldDB" id="A0A1Y0IR08"/>